<organism evidence="1 2">
    <name type="scientific">Aneurinibacillus migulanus</name>
    <name type="common">Bacillus migulanus</name>
    <dbReference type="NCBI Taxonomy" id="47500"/>
    <lineage>
        <taxon>Bacteria</taxon>
        <taxon>Bacillati</taxon>
        <taxon>Bacillota</taxon>
        <taxon>Bacilli</taxon>
        <taxon>Bacillales</taxon>
        <taxon>Paenibacillaceae</taxon>
        <taxon>Aneurinibacillus group</taxon>
        <taxon>Aneurinibacillus</taxon>
    </lineage>
</organism>
<protein>
    <submittedName>
        <fullName evidence="1">Uncharacterized protein</fullName>
    </submittedName>
</protein>
<evidence type="ECO:0000313" key="2">
    <source>
        <dbReference type="Proteomes" id="UP000182836"/>
    </source>
</evidence>
<evidence type="ECO:0000313" key="1">
    <source>
        <dbReference type="EMBL" id="SDK45203.1"/>
    </source>
</evidence>
<dbReference type="AlphaFoldDB" id="A0A1G9C0R8"/>
<name>A0A1G9C0R8_ANEMI</name>
<gene>
    <name evidence="1" type="ORF">SAMN04487909_15618</name>
</gene>
<dbReference type="Proteomes" id="UP000182836">
    <property type="component" value="Unassembled WGS sequence"/>
</dbReference>
<proteinExistence type="predicted"/>
<accession>A0A1G9C0R8</accession>
<reference evidence="1 2" key="1">
    <citation type="submission" date="2016-10" db="EMBL/GenBank/DDBJ databases">
        <authorList>
            <person name="de Groot N.N."/>
        </authorList>
    </citation>
    <scope>NUCLEOTIDE SEQUENCE [LARGE SCALE GENOMIC DNA]</scope>
    <source>
        <strain evidence="1 2">DSM 2895</strain>
    </source>
</reference>
<sequence>MKKQRKSNLKLGKETFGDKDIYEAFAEALSPYFVISPKPEEEKASNKSS</sequence>
<dbReference type="EMBL" id="FNED01000056">
    <property type="protein sequence ID" value="SDK45203.1"/>
    <property type="molecule type" value="Genomic_DNA"/>
</dbReference>
<dbReference type="RefSeq" id="WP_162836844.1">
    <property type="nucleotide sequence ID" value="NZ_BJOA01000370.1"/>
</dbReference>
<dbReference type="GeneID" id="51990375"/>